<gene>
    <name evidence="1" type="ORF">SCLCIDRAFT_1216848</name>
</gene>
<reference evidence="2" key="2">
    <citation type="submission" date="2015-01" db="EMBL/GenBank/DDBJ databases">
        <title>Evolutionary Origins and Diversification of the Mycorrhizal Mutualists.</title>
        <authorList>
            <consortium name="DOE Joint Genome Institute"/>
            <consortium name="Mycorrhizal Genomics Consortium"/>
            <person name="Kohler A."/>
            <person name="Kuo A."/>
            <person name="Nagy L.G."/>
            <person name="Floudas D."/>
            <person name="Copeland A."/>
            <person name="Barry K.W."/>
            <person name="Cichocki N."/>
            <person name="Veneault-Fourrey C."/>
            <person name="LaButti K."/>
            <person name="Lindquist E.A."/>
            <person name="Lipzen A."/>
            <person name="Lundell T."/>
            <person name="Morin E."/>
            <person name="Murat C."/>
            <person name="Riley R."/>
            <person name="Ohm R."/>
            <person name="Sun H."/>
            <person name="Tunlid A."/>
            <person name="Henrissat B."/>
            <person name="Grigoriev I.V."/>
            <person name="Hibbett D.S."/>
            <person name="Martin F."/>
        </authorList>
    </citation>
    <scope>NUCLEOTIDE SEQUENCE [LARGE SCALE GENOMIC DNA]</scope>
    <source>
        <strain evidence="2">Foug A</strain>
    </source>
</reference>
<dbReference type="InParanoid" id="A0A0C3DWV5"/>
<evidence type="ECO:0000313" key="1">
    <source>
        <dbReference type="EMBL" id="KIM60401.1"/>
    </source>
</evidence>
<dbReference type="EMBL" id="KN822062">
    <property type="protein sequence ID" value="KIM60401.1"/>
    <property type="molecule type" value="Genomic_DNA"/>
</dbReference>
<proteinExistence type="predicted"/>
<name>A0A0C3DWV5_9AGAM</name>
<evidence type="ECO:0000313" key="2">
    <source>
        <dbReference type="Proteomes" id="UP000053989"/>
    </source>
</evidence>
<organism evidence="1 2">
    <name type="scientific">Scleroderma citrinum Foug A</name>
    <dbReference type="NCBI Taxonomy" id="1036808"/>
    <lineage>
        <taxon>Eukaryota</taxon>
        <taxon>Fungi</taxon>
        <taxon>Dikarya</taxon>
        <taxon>Basidiomycota</taxon>
        <taxon>Agaricomycotina</taxon>
        <taxon>Agaricomycetes</taxon>
        <taxon>Agaricomycetidae</taxon>
        <taxon>Boletales</taxon>
        <taxon>Sclerodermatineae</taxon>
        <taxon>Sclerodermataceae</taxon>
        <taxon>Scleroderma</taxon>
    </lineage>
</organism>
<sequence length="64" mass="7151">MAASCARSTIGPPFTSQYIAPPVYRSTALKFRDHYTISGRLLTHDLSSCVDCDLRRCMPSRLCI</sequence>
<dbReference type="AlphaFoldDB" id="A0A0C3DWV5"/>
<accession>A0A0C3DWV5</accession>
<protein>
    <submittedName>
        <fullName evidence="1">Uncharacterized protein</fullName>
    </submittedName>
</protein>
<keyword evidence="2" id="KW-1185">Reference proteome</keyword>
<dbReference type="Proteomes" id="UP000053989">
    <property type="component" value="Unassembled WGS sequence"/>
</dbReference>
<dbReference type="HOGENOM" id="CLU_2868941_0_0_1"/>
<reference evidence="1 2" key="1">
    <citation type="submission" date="2014-04" db="EMBL/GenBank/DDBJ databases">
        <authorList>
            <consortium name="DOE Joint Genome Institute"/>
            <person name="Kuo A."/>
            <person name="Kohler A."/>
            <person name="Nagy L.G."/>
            <person name="Floudas D."/>
            <person name="Copeland A."/>
            <person name="Barry K.W."/>
            <person name="Cichocki N."/>
            <person name="Veneault-Fourrey C."/>
            <person name="LaButti K."/>
            <person name="Lindquist E.A."/>
            <person name="Lipzen A."/>
            <person name="Lundell T."/>
            <person name="Morin E."/>
            <person name="Murat C."/>
            <person name="Sun H."/>
            <person name="Tunlid A."/>
            <person name="Henrissat B."/>
            <person name="Grigoriev I.V."/>
            <person name="Hibbett D.S."/>
            <person name="Martin F."/>
            <person name="Nordberg H.P."/>
            <person name="Cantor M.N."/>
            <person name="Hua S.X."/>
        </authorList>
    </citation>
    <scope>NUCLEOTIDE SEQUENCE [LARGE SCALE GENOMIC DNA]</scope>
    <source>
        <strain evidence="1 2">Foug A</strain>
    </source>
</reference>